<dbReference type="Proteomes" id="UP000648239">
    <property type="component" value="Unassembled WGS sequence"/>
</dbReference>
<dbReference type="AlphaFoldDB" id="A0A8J7C1L6"/>
<dbReference type="Pfam" id="PF00072">
    <property type="entry name" value="Response_reg"/>
    <property type="match status" value="1"/>
</dbReference>
<dbReference type="GO" id="GO:0005524">
    <property type="term" value="F:ATP binding"/>
    <property type="evidence" value="ECO:0007669"/>
    <property type="project" value="UniProtKB-KW"/>
</dbReference>
<dbReference type="PANTHER" id="PTHR32071:SF17">
    <property type="entry name" value="TRANSCRIPTIONAL REGULATOR (NTRC FAMILY)"/>
    <property type="match status" value="1"/>
</dbReference>
<dbReference type="Gene3D" id="3.40.50.300">
    <property type="entry name" value="P-loop containing nucleotide triphosphate hydrolases"/>
    <property type="match status" value="1"/>
</dbReference>
<dbReference type="InterPro" id="IPR025943">
    <property type="entry name" value="Sigma_54_int_dom_ATP-bd_2"/>
</dbReference>
<keyword evidence="3" id="KW-0067">ATP-binding</keyword>
<dbReference type="InterPro" id="IPR003593">
    <property type="entry name" value="AAA+_ATPase"/>
</dbReference>
<keyword evidence="2" id="KW-0547">Nucleotide-binding</keyword>
<dbReference type="InterPro" id="IPR011006">
    <property type="entry name" value="CheY-like_superfamily"/>
</dbReference>
<dbReference type="PROSITE" id="PS50110">
    <property type="entry name" value="RESPONSE_REGULATORY"/>
    <property type="match status" value="1"/>
</dbReference>
<dbReference type="PROSITE" id="PS50045">
    <property type="entry name" value="SIGMA54_INTERACT_4"/>
    <property type="match status" value="1"/>
</dbReference>
<evidence type="ECO:0000256" key="2">
    <source>
        <dbReference type="ARBA" id="ARBA00022741"/>
    </source>
</evidence>
<dbReference type="Gene3D" id="3.40.50.2300">
    <property type="match status" value="1"/>
</dbReference>
<feature type="domain" description="Sigma-54 factor interaction" evidence="8">
    <location>
        <begin position="143"/>
        <end position="372"/>
    </location>
</feature>
<dbReference type="GO" id="GO:0000160">
    <property type="term" value="P:phosphorelay signal transduction system"/>
    <property type="evidence" value="ECO:0007669"/>
    <property type="project" value="UniProtKB-KW"/>
</dbReference>
<dbReference type="CDD" id="cd00009">
    <property type="entry name" value="AAA"/>
    <property type="match status" value="1"/>
</dbReference>
<protein>
    <submittedName>
        <fullName evidence="10">Sigma-54-dependent Fis family transcriptional regulator</fullName>
    </submittedName>
</protein>
<keyword evidence="5" id="KW-0805">Transcription regulation</keyword>
<evidence type="ECO:0000259" key="8">
    <source>
        <dbReference type="PROSITE" id="PS50045"/>
    </source>
</evidence>
<feature type="domain" description="Response regulatory" evidence="9">
    <location>
        <begin position="7"/>
        <end position="121"/>
    </location>
</feature>
<evidence type="ECO:0000256" key="4">
    <source>
        <dbReference type="ARBA" id="ARBA00023012"/>
    </source>
</evidence>
<accession>A0A8J7C1L6</accession>
<keyword evidence="6" id="KW-0804">Transcription</keyword>
<organism evidence="10 11">
    <name type="scientific">Candidatus Polarisedimenticola svalbardensis</name>
    <dbReference type="NCBI Taxonomy" id="2886004"/>
    <lineage>
        <taxon>Bacteria</taxon>
        <taxon>Pseudomonadati</taxon>
        <taxon>Acidobacteriota</taxon>
        <taxon>Candidatus Polarisedimenticolia</taxon>
        <taxon>Candidatus Polarisedimenticolales</taxon>
        <taxon>Candidatus Polarisedimenticolaceae</taxon>
        <taxon>Candidatus Polarisedimenticola</taxon>
    </lineage>
</organism>
<dbReference type="FunFam" id="3.40.50.2300:FF:000018">
    <property type="entry name" value="DNA-binding transcriptional regulator NtrC"/>
    <property type="match status" value="1"/>
</dbReference>
<dbReference type="SMART" id="SM00382">
    <property type="entry name" value="AAA"/>
    <property type="match status" value="1"/>
</dbReference>
<dbReference type="Gene3D" id="1.10.8.60">
    <property type="match status" value="1"/>
</dbReference>
<dbReference type="Pfam" id="PF25601">
    <property type="entry name" value="AAA_lid_14"/>
    <property type="match status" value="1"/>
</dbReference>
<dbReference type="EMBL" id="JACXWD010000017">
    <property type="protein sequence ID" value="MBD3867875.1"/>
    <property type="molecule type" value="Genomic_DNA"/>
</dbReference>
<evidence type="ECO:0000313" key="11">
    <source>
        <dbReference type="Proteomes" id="UP000648239"/>
    </source>
</evidence>
<dbReference type="InterPro" id="IPR002078">
    <property type="entry name" value="Sigma_54_int"/>
</dbReference>
<dbReference type="SMART" id="SM00448">
    <property type="entry name" value="REC"/>
    <property type="match status" value="1"/>
</dbReference>
<dbReference type="Pfam" id="PF00158">
    <property type="entry name" value="Sigma54_activat"/>
    <property type="match status" value="1"/>
</dbReference>
<reference evidence="10 11" key="1">
    <citation type="submission" date="2020-08" db="EMBL/GenBank/DDBJ databases">
        <title>Acidobacteriota in marine sediments use diverse sulfur dissimilation pathways.</title>
        <authorList>
            <person name="Wasmund K."/>
        </authorList>
    </citation>
    <scope>NUCLEOTIDE SEQUENCE [LARGE SCALE GENOMIC DNA]</scope>
    <source>
        <strain evidence="10">MAG AM4</strain>
    </source>
</reference>
<keyword evidence="1 7" id="KW-0597">Phosphoprotein</keyword>
<evidence type="ECO:0000256" key="5">
    <source>
        <dbReference type="ARBA" id="ARBA00023015"/>
    </source>
</evidence>
<dbReference type="InterPro" id="IPR009057">
    <property type="entry name" value="Homeodomain-like_sf"/>
</dbReference>
<dbReference type="FunFam" id="3.40.50.300:FF:000006">
    <property type="entry name" value="DNA-binding transcriptional regulator NtrC"/>
    <property type="match status" value="1"/>
</dbReference>
<evidence type="ECO:0000256" key="1">
    <source>
        <dbReference type="ARBA" id="ARBA00022553"/>
    </source>
</evidence>
<dbReference type="SUPFAM" id="SSF52172">
    <property type="entry name" value="CheY-like"/>
    <property type="match status" value="1"/>
</dbReference>
<dbReference type="InterPro" id="IPR001789">
    <property type="entry name" value="Sig_transdc_resp-reg_receiver"/>
</dbReference>
<dbReference type="Gene3D" id="1.10.10.60">
    <property type="entry name" value="Homeodomain-like"/>
    <property type="match status" value="1"/>
</dbReference>
<dbReference type="PROSITE" id="PS00676">
    <property type="entry name" value="SIGMA54_INTERACT_2"/>
    <property type="match status" value="1"/>
</dbReference>
<evidence type="ECO:0000256" key="6">
    <source>
        <dbReference type="ARBA" id="ARBA00023163"/>
    </source>
</evidence>
<dbReference type="InterPro" id="IPR027417">
    <property type="entry name" value="P-loop_NTPase"/>
</dbReference>
<dbReference type="PANTHER" id="PTHR32071">
    <property type="entry name" value="TRANSCRIPTIONAL REGULATORY PROTEIN"/>
    <property type="match status" value="1"/>
</dbReference>
<dbReference type="GO" id="GO:0006355">
    <property type="term" value="P:regulation of DNA-templated transcription"/>
    <property type="evidence" value="ECO:0007669"/>
    <property type="project" value="InterPro"/>
</dbReference>
<comment type="caution">
    <text evidence="10">The sequence shown here is derived from an EMBL/GenBank/DDBJ whole genome shotgun (WGS) entry which is preliminary data.</text>
</comment>
<dbReference type="CDD" id="cd17550">
    <property type="entry name" value="REC_NtrX-like"/>
    <property type="match status" value="1"/>
</dbReference>
<gene>
    <name evidence="10" type="ORF">IFK94_07115</name>
</gene>
<feature type="modified residue" description="4-aspartylphosphate" evidence="7">
    <location>
        <position position="56"/>
    </location>
</feature>
<keyword evidence="4" id="KW-0902">Two-component regulatory system</keyword>
<sequence length="466" mass="51454">MTRPKPLILVVDDEEDIRSSLRMILEYEGMEMVEAASGPEALERAASYDPDVVLLDIKMPRMDGLEVLSTLVKKDTRAPVVMISGHGTISTAVEATRLGAFDFMEKPLERDRVLLVIRNALEQLRLQQENRQFRHSREERFRMVGDSPSLKQVQDAISRAAPTKAAVLITGESGSGKELAARAVHRGSTRSREPFIRVNCAAIPEELIESELFGHVKGSFTGAVKDQVGKFVQADGGTIFLDEIGDMSLRTQSKVLRVLQDGEVEPVGAAKSLTVDVRVIAATNKDLPDEIRAGRFREDLYFRLNVIPITVPPLRERRDDIEGLTIWFIDSFCKENNARVKQFSPQALELLRNLPWQGNIRELRNAVERLLIMTPGETIEATDIPAGLGAGLGSRSDAPAGAMLIPGEGLSLQEFKESAEKAFLEARLRENDGNVAATAKAIKTPRSNLYKKLETYGLQRTRGGGA</sequence>
<name>A0A8J7C1L6_9BACT</name>
<dbReference type="SUPFAM" id="SSF46689">
    <property type="entry name" value="Homeodomain-like"/>
    <property type="match status" value="1"/>
</dbReference>
<evidence type="ECO:0000256" key="3">
    <source>
        <dbReference type="ARBA" id="ARBA00022840"/>
    </source>
</evidence>
<dbReference type="InterPro" id="IPR058031">
    <property type="entry name" value="AAA_lid_NorR"/>
</dbReference>
<proteinExistence type="predicted"/>
<evidence type="ECO:0000259" key="9">
    <source>
        <dbReference type="PROSITE" id="PS50110"/>
    </source>
</evidence>
<evidence type="ECO:0000313" key="10">
    <source>
        <dbReference type="EMBL" id="MBD3867875.1"/>
    </source>
</evidence>
<evidence type="ECO:0000256" key="7">
    <source>
        <dbReference type="PROSITE-ProRule" id="PRU00169"/>
    </source>
</evidence>
<dbReference type="SUPFAM" id="SSF52540">
    <property type="entry name" value="P-loop containing nucleoside triphosphate hydrolases"/>
    <property type="match status" value="1"/>
</dbReference>